<protein>
    <submittedName>
        <fullName evidence="2">DUF4862 family protein</fullName>
    </submittedName>
</protein>
<sequence length="347" mass="36717">MRNDPAVVADQRSPERTEASRRTGRAPVFVGAYAAAGRELDDAAEDGLVRSVLDAPGVAGLEVPLLEGQLHRRGNDWILDRLGSGDLVITLVTDAVARLKSDPGFGLAAVSPQGRNDAVEVARAALRSVHDVHERMGRPTVRAVEIHSAPSAPAPSAAAAFARSLAEIAEWDWQGAELLIEHCDAPREWGAAAKGFLEFSEEIEVVRSLRPTSRTPLGVMVNWGRSAIEGRSPHMAVDHIATAEAAGLLRAVTFSGCTDRSDVRGGPWADVHLPVADPVVVDDPSLLDGARIEQSLHAAARAEPLFVGLKVSAAPGASARRRTDTVLRSLELLSAARAEPACPVEGD</sequence>
<dbReference type="AlphaFoldDB" id="A0AAU3GQT7"/>
<proteinExistence type="predicted"/>
<organism evidence="2">
    <name type="scientific">Streptomyces sp. NBC_01401</name>
    <dbReference type="NCBI Taxonomy" id="2903854"/>
    <lineage>
        <taxon>Bacteria</taxon>
        <taxon>Bacillati</taxon>
        <taxon>Actinomycetota</taxon>
        <taxon>Actinomycetes</taxon>
        <taxon>Kitasatosporales</taxon>
        <taxon>Streptomycetaceae</taxon>
        <taxon>Streptomyces</taxon>
    </lineage>
</organism>
<dbReference type="EMBL" id="CP109535">
    <property type="protein sequence ID" value="WTY94634.1"/>
    <property type="molecule type" value="Genomic_DNA"/>
</dbReference>
<name>A0AAU3GQT7_9ACTN</name>
<dbReference type="Pfam" id="PF16154">
    <property type="entry name" value="DUF4862"/>
    <property type="match status" value="1"/>
</dbReference>
<gene>
    <name evidence="2" type="ORF">OG626_06825</name>
</gene>
<evidence type="ECO:0000313" key="2">
    <source>
        <dbReference type="EMBL" id="WTY94634.1"/>
    </source>
</evidence>
<feature type="region of interest" description="Disordered" evidence="1">
    <location>
        <begin position="1"/>
        <end position="22"/>
    </location>
</feature>
<accession>A0AAU3GQT7</accession>
<dbReference type="InterPro" id="IPR032344">
    <property type="entry name" value="DUF4862"/>
</dbReference>
<feature type="compositionally biased region" description="Basic and acidic residues" evidence="1">
    <location>
        <begin position="12"/>
        <end position="21"/>
    </location>
</feature>
<evidence type="ECO:0000256" key="1">
    <source>
        <dbReference type="SAM" id="MobiDB-lite"/>
    </source>
</evidence>
<reference evidence="2" key="1">
    <citation type="submission" date="2022-10" db="EMBL/GenBank/DDBJ databases">
        <title>The complete genomes of actinobacterial strains from the NBC collection.</title>
        <authorList>
            <person name="Joergensen T.S."/>
            <person name="Alvarez Arevalo M."/>
            <person name="Sterndorff E.B."/>
            <person name="Faurdal D."/>
            <person name="Vuksanovic O."/>
            <person name="Mourched A.-S."/>
            <person name="Charusanti P."/>
            <person name="Shaw S."/>
            <person name="Blin K."/>
            <person name="Weber T."/>
        </authorList>
    </citation>
    <scope>NUCLEOTIDE SEQUENCE</scope>
    <source>
        <strain evidence="2">NBC_01401</strain>
    </source>
</reference>